<keyword evidence="8" id="KW-1185">Reference proteome</keyword>
<dbReference type="SUPFAM" id="SSF53850">
    <property type="entry name" value="Periplasmic binding protein-like II"/>
    <property type="match status" value="1"/>
</dbReference>
<evidence type="ECO:0000259" key="6">
    <source>
        <dbReference type="PROSITE" id="PS50931"/>
    </source>
</evidence>
<dbReference type="Gene3D" id="3.40.190.10">
    <property type="entry name" value="Periplasmic binding protein-like II"/>
    <property type="match status" value="2"/>
</dbReference>
<dbReference type="Pfam" id="PF03466">
    <property type="entry name" value="LysR_substrate"/>
    <property type="match status" value="1"/>
</dbReference>
<proteinExistence type="inferred from homology"/>
<reference evidence="8" key="1">
    <citation type="journal article" date="2019" name="Int. J. Syst. Evol. Microbiol.">
        <title>The Global Catalogue of Microorganisms (GCM) 10K type strain sequencing project: providing services to taxonomists for standard genome sequencing and annotation.</title>
        <authorList>
            <consortium name="The Broad Institute Genomics Platform"/>
            <consortium name="The Broad Institute Genome Sequencing Center for Infectious Disease"/>
            <person name="Wu L."/>
            <person name="Ma J."/>
        </authorList>
    </citation>
    <scope>NUCLEOTIDE SEQUENCE [LARGE SCALE GENOMIC DNA]</scope>
    <source>
        <strain evidence="8">JCM 14046</strain>
    </source>
</reference>
<gene>
    <name evidence="7" type="ORF">GCM10009737_19550</name>
</gene>
<dbReference type="InterPro" id="IPR036390">
    <property type="entry name" value="WH_DNA-bd_sf"/>
</dbReference>
<evidence type="ECO:0000256" key="3">
    <source>
        <dbReference type="ARBA" id="ARBA00023125"/>
    </source>
</evidence>
<evidence type="ECO:0000313" key="7">
    <source>
        <dbReference type="EMBL" id="GAA1918189.1"/>
    </source>
</evidence>
<comment type="similarity">
    <text evidence="1">Belongs to the LysR transcriptional regulatory family.</text>
</comment>
<dbReference type="PANTHER" id="PTHR30419:SF8">
    <property type="entry name" value="NITROGEN ASSIMILATION TRANSCRIPTIONAL ACTIVATOR-RELATED"/>
    <property type="match status" value="1"/>
</dbReference>
<keyword evidence="4" id="KW-0804">Transcription</keyword>
<protein>
    <submittedName>
        <fullName evidence="7">LysR family transcriptional regulator</fullName>
    </submittedName>
</protein>
<comment type="caution">
    <text evidence="7">The sequence shown here is derived from an EMBL/GenBank/DDBJ whole genome shotgun (WGS) entry which is preliminary data.</text>
</comment>
<dbReference type="Pfam" id="PF00126">
    <property type="entry name" value="HTH_1"/>
    <property type="match status" value="1"/>
</dbReference>
<evidence type="ECO:0000256" key="5">
    <source>
        <dbReference type="SAM" id="MobiDB-lite"/>
    </source>
</evidence>
<sequence>MSLNYDRRVPMDPTRLLVLRAVRRTGGVLPAARALHLTPSGISQHLAKLEAEAGVALVDRSRRGGGRTLRLTAAGRALAEQAEQLAAALASAEREVDRYRQPSGGTVRVGGFASVLNRLVARTVVSLSLTEPEIDPRIFEIDEAVGLRQLARGQLDLLLSERPVADEPPRGPGVRETDLMTDPFRIVVPDSWPDVGDNELLAGPWVLPHNRVASRRALERVATARGISIDARHIGRESATMLALVSAGLGAAIIPQLTLANHPRGSHTLYTGSLDPGQRTLTVLRAGDTDTVAVERFLAELDRQARLEEQDAPTGVAGSLGASRGFGPP</sequence>
<accession>A0ABP5AMZ0</accession>
<dbReference type="InterPro" id="IPR036388">
    <property type="entry name" value="WH-like_DNA-bd_sf"/>
</dbReference>
<dbReference type="SUPFAM" id="SSF46785">
    <property type="entry name" value="Winged helix' DNA-binding domain"/>
    <property type="match status" value="1"/>
</dbReference>
<dbReference type="InterPro" id="IPR005119">
    <property type="entry name" value="LysR_subst-bd"/>
</dbReference>
<name>A0ABP5AMZ0_9ACTN</name>
<dbReference type="InterPro" id="IPR050950">
    <property type="entry name" value="HTH-type_LysR_regulators"/>
</dbReference>
<dbReference type="PROSITE" id="PS50931">
    <property type="entry name" value="HTH_LYSR"/>
    <property type="match status" value="1"/>
</dbReference>
<feature type="domain" description="HTH lysR-type" evidence="6">
    <location>
        <begin position="11"/>
        <end position="68"/>
    </location>
</feature>
<evidence type="ECO:0000256" key="1">
    <source>
        <dbReference type="ARBA" id="ARBA00009437"/>
    </source>
</evidence>
<dbReference type="CDD" id="cd00090">
    <property type="entry name" value="HTH_ARSR"/>
    <property type="match status" value="1"/>
</dbReference>
<keyword evidence="2" id="KW-0805">Transcription regulation</keyword>
<feature type="region of interest" description="Disordered" evidence="5">
    <location>
        <begin position="309"/>
        <end position="329"/>
    </location>
</feature>
<dbReference type="InterPro" id="IPR000847">
    <property type="entry name" value="LysR_HTH_N"/>
</dbReference>
<organism evidence="7 8">
    <name type="scientific">Nocardioides lentus</name>
    <dbReference type="NCBI Taxonomy" id="338077"/>
    <lineage>
        <taxon>Bacteria</taxon>
        <taxon>Bacillati</taxon>
        <taxon>Actinomycetota</taxon>
        <taxon>Actinomycetes</taxon>
        <taxon>Propionibacteriales</taxon>
        <taxon>Nocardioidaceae</taxon>
        <taxon>Nocardioides</taxon>
    </lineage>
</organism>
<evidence type="ECO:0000256" key="2">
    <source>
        <dbReference type="ARBA" id="ARBA00023015"/>
    </source>
</evidence>
<dbReference type="EMBL" id="BAAAMY010000004">
    <property type="protein sequence ID" value="GAA1918189.1"/>
    <property type="molecule type" value="Genomic_DNA"/>
</dbReference>
<dbReference type="Gene3D" id="1.10.10.10">
    <property type="entry name" value="Winged helix-like DNA-binding domain superfamily/Winged helix DNA-binding domain"/>
    <property type="match status" value="1"/>
</dbReference>
<dbReference type="PANTHER" id="PTHR30419">
    <property type="entry name" value="HTH-TYPE TRANSCRIPTIONAL REGULATOR YBHD"/>
    <property type="match status" value="1"/>
</dbReference>
<evidence type="ECO:0000256" key="4">
    <source>
        <dbReference type="ARBA" id="ARBA00023163"/>
    </source>
</evidence>
<keyword evidence="3" id="KW-0238">DNA-binding</keyword>
<dbReference type="InterPro" id="IPR011991">
    <property type="entry name" value="ArsR-like_HTH"/>
</dbReference>
<dbReference type="Proteomes" id="UP001501612">
    <property type="component" value="Unassembled WGS sequence"/>
</dbReference>
<evidence type="ECO:0000313" key="8">
    <source>
        <dbReference type="Proteomes" id="UP001501612"/>
    </source>
</evidence>